<feature type="compositionally biased region" description="Polar residues" evidence="1">
    <location>
        <begin position="470"/>
        <end position="479"/>
    </location>
</feature>
<dbReference type="OrthoDB" id="5402147at2759"/>
<feature type="region of interest" description="Disordered" evidence="1">
    <location>
        <begin position="603"/>
        <end position="676"/>
    </location>
</feature>
<accession>U7Q4L4</accession>
<dbReference type="AlphaFoldDB" id="U7Q4L4"/>
<feature type="region of interest" description="Disordered" evidence="1">
    <location>
        <begin position="254"/>
        <end position="302"/>
    </location>
</feature>
<dbReference type="EMBL" id="KI440842">
    <property type="protein sequence ID" value="ERT02834.1"/>
    <property type="molecule type" value="Genomic_DNA"/>
</dbReference>
<evidence type="ECO:0000313" key="3">
    <source>
        <dbReference type="Proteomes" id="UP000018087"/>
    </source>
</evidence>
<dbReference type="Proteomes" id="UP000018087">
    <property type="component" value="Unassembled WGS sequence"/>
</dbReference>
<feature type="compositionally biased region" description="Polar residues" evidence="1">
    <location>
        <begin position="50"/>
        <end position="68"/>
    </location>
</feature>
<gene>
    <name evidence="2" type="ORF">HMPREF1624_01137</name>
</gene>
<sequence>MAFHQPTRQALQRPPRQESQERDDNRVSTVLPAALEGSQTWVLFSPNADTETTSSALDSLQESSQQTAGRSRLSDLGSLRSLEHSDYASSRAQSAVARPANLRLPLLTSARSQSNFDEAVMSDDARPDAEDDAELDSLDSHLPDFRPTTQQNLAQQALAATATTTVNLPTHDGLGTFRLGNTTGLSAAVQEHLYSFEQFNPRRVPKRRRASLDLAQLQADDEFTEDIERTRRIEAWRLEHSRVLLEEIQKETRRRRGSELSARRSRVSGAAANATLSPDAVAADRTAQVETSTNWHDQEEDDRLTKLRKAAGEDGDGPSEEGLWTRITRRFMLEVMGIDDRVLSVLFGEDISADEEQADEMDLSSTPRASNPLLEAGALGVDSTDVGAYGDDLSSWQLRMLERIAKELGLFVHSHISSHPGAFSTFTRVQQMPLPYAGLPVIPETTTPANRVLRSEQGPAEASGEKRTSDITPTGTTASLPHFKPTIYQAQPMDIPGQTTENNTTPPTAGSATANSTSTTPTAAQAFTQEEWEQDLDIKLVFRYLRSRFFSGSGSGNNHAHRHHLHHLAHHGHSTGGSGSITMSSQEAAAKVARVRQHHPLVGRGASGARQTGERRPPMPAFRNMNTAGGLAAPSSPILRHGHGHGTATSCASQSTRRSARRSSMSSRHSSRHYWDIGGSIGTGSMIASAGPMGSWGEV</sequence>
<keyword evidence="3" id="KW-1185">Reference proteome</keyword>
<proteinExistence type="predicted"/>
<dbReference type="eggNOG" id="ENOG502QV9J">
    <property type="taxonomic scope" value="Eukaryota"/>
</dbReference>
<name>U7Q4L4_SPOS1</name>
<feature type="region of interest" description="Disordered" evidence="1">
    <location>
        <begin position="115"/>
        <end position="146"/>
    </location>
</feature>
<feature type="compositionally biased region" description="Basic and acidic residues" evidence="1">
    <location>
        <begin position="15"/>
        <end position="26"/>
    </location>
</feature>
<feature type="region of interest" description="Disordered" evidence="1">
    <location>
        <begin position="1"/>
        <end position="27"/>
    </location>
</feature>
<evidence type="ECO:0000313" key="2">
    <source>
        <dbReference type="EMBL" id="ERT02834.1"/>
    </source>
</evidence>
<evidence type="ECO:0000256" key="1">
    <source>
        <dbReference type="SAM" id="MobiDB-lite"/>
    </source>
</evidence>
<protein>
    <submittedName>
        <fullName evidence="2">Uncharacterized protein</fullName>
    </submittedName>
</protein>
<feature type="compositionally biased region" description="Low complexity" evidence="1">
    <location>
        <begin position="502"/>
        <end position="522"/>
    </location>
</feature>
<reference evidence="3" key="1">
    <citation type="journal article" date="2014" name="Genome Announc.">
        <title>Genome sequence of the pathogenic fungus Sporothrix schenckii (ATCC 58251).</title>
        <authorList>
            <person name="Cuomo C.A."/>
            <person name="Rodriguez-Del Valle N."/>
            <person name="Perez-Sanchez L."/>
            <person name="Abouelleil A."/>
            <person name="Goldberg J."/>
            <person name="Young S."/>
            <person name="Zeng Q."/>
            <person name="Birren B.W."/>
        </authorList>
    </citation>
    <scope>NUCLEOTIDE SEQUENCE [LARGE SCALE GENOMIC DNA]</scope>
    <source>
        <strain evidence="3">ATCC 58251 / de Perez 2211183</strain>
    </source>
</reference>
<feature type="region of interest" description="Disordered" evidence="1">
    <location>
        <begin position="50"/>
        <end position="77"/>
    </location>
</feature>
<feature type="compositionally biased region" description="Low complexity" evidence="1">
    <location>
        <begin position="647"/>
        <end position="668"/>
    </location>
</feature>
<dbReference type="HOGENOM" id="CLU_017407_0_0_1"/>
<organism evidence="2 3">
    <name type="scientific">Sporothrix schenckii (strain ATCC 58251 / de Perez 2211183)</name>
    <name type="common">Rose-picker's disease fungus</name>
    <dbReference type="NCBI Taxonomy" id="1391915"/>
    <lineage>
        <taxon>Eukaryota</taxon>
        <taxon>Fungi</taxon>
        <taxon>Dikarya</taxon>
        <taxon>Ascomycota</taxon>
        <taxon>Pezizomycotina</taxon>
        <taxon>Sordariomycetes</taxon>
        <taxon>Sordariomycetidae</taxon>
        <taxon>Ophiostomatales</taxon>
        <taxon>Ophiostomataceae</taxon>
        <taxon>Sporothrix</taxon>
    </lineage>
</organism>
<feature type="region of interest" description="Disordered" evidence="1">
    <location>
        <begin position="455"/>
        <end position="522"/>
    </location>
</feature>
<feature type="compositionally biased region" description="Polar residues" evidence="1">
    <location>
        <begin position="1"/>
        <end position="10"/>
    </location>
</feature>